<evidence type="ECO:0000313" key="2">
    <source>
        <dbReference type="Proteomes" id="UP001315278"/>
    </source>
</evidence>
<proteinExistence type="predicted"/>
<evidence type="ECO:0000313" key="1">
    <source>
        <dbReference type="EMBL" id="MBR0801852.1"/>
    </source>
</evidence>
<keyword evidence="2" id="KW-1185">Reference proteome</keyword>
<organism evidence="1 2">
    <name type="scientific">Bradyrhizobium jicamae</name>
    <dbReference type="NCBI Taxonomy" id="280332"/>
    <lineage>
        <taxon>Bacteria</taxon>
        <taxon>Pseudomonadati</taxon>
        <taxon>Pseudomonadota</taxon>
        <taxon>Alphaproteobacteria</taxon>
        <taxon>Hyphomicrobiales</taxon>
        <taxon>Nitrobacteraceae</taxon>
        <taxon>Bradyrhizobium</taxon>
    </lineage>
</organism>
<comment type="caution">
    <text evidence="1">The sequence shown here is derived from an EMBL/GenBank/DDBJ whole genome shotgun (WGS) entry which is preliminary data.</text>
</comment>
<dbReference type="Proteomes" id="UP001315278">
    <property type="component" value="Unassembled WGS sequence"/>
</dbReference>
<protein>
    <recommendedName>
        <fullName evidence="3">Transposase</fullName>
    </recommendedName>
</protein>
<gene>
    <name evidence="1" type="ORF">JQ615_41735</name>
</gene>
<sequence>MSAQDHRGRLRALRDVGWLQPPRVGLAGDNVALSGVDASQRRVIVRCQKKATRWLLTRLIGDPDARLAIL</sequence>
<evidence type="ECO:0008006" key="3">
    <source>
        <dbReference type="Google" id="ProtNLM"/>
    </source>
</evidence>
<accession>A0ABS5FYJ6</accession>
<name>A0ABS5FYJ6_9BRAD</name>
<dbReference type="EMBL" id="JAFCJH010000119">
    <property type="protein sequence ID" value="MBR0801852.1"/>
    <property type="molecule type" value="Genomic_DNA"/>
</dbReference>
<reference evidence="2" key="1">
    <citation type="journal article" date="2021" name="ISME J.">
        <title>Evolutionary origin and ecological implication of a unique nif island in free-living Bradyrhizobium lineages.</title>
        <authorList>
            <person name="Tao J."/>
        </authorList>
    </citation>
    <scope>NUCLEOTIDE SEQUENCE [LARGE SCALE GENOMIC DNA]</scope>
    <source>
        <strain evidence="2">SZCCT0434</strain>
    </source>
</reference>
<dbReference type="RefSeq" id="WP_212400050.1">
    <property type="nucleotide sequence ID" value="NZ_JAFCJH010000119.1"/>
</dbReference>